<gene>
    <name evidence="2" type="ORF">BGLFYP119_02333</name>
</gene>
<reference evidence="2" key="1">
    <citation type="submission" date="2019-11" db="EMBL/GenBank/DDBJ databases">
        <authorList>
            <person name="Feng L."/>
        </authorList>
    </citation>
    <scope>NUCLEOTIDE SEQUENCE</scope>
    <source>
        <strain evidence="2">BgluceraseaLFYP119</strain>
    </source>
</reference>
<feature type="region of interest" description="Disordered" evidence="1">
    <location>
        <begin position="1"/>
        <end position="24"/>
    </location>
</feature>
<sequence length="44" mass="5201">MKDDLDKKEEDYDSSEENDYSDEETTFILLSHYITKRASPPRTS</sequence>
<dbReference type="EMBL" id="CACRST010000024">
    <property type="protein sequence ID" value="VYT22829.1"/>
    <property type="molecule type" value="Genomic_DNA"/>
</dbReference>
<evidence type="ECO:0000256" key="1">
    <source>
        <dbReference type="SAM" id="MobiDB-lite"/>
    </source>
</evidence>
<proteinExistence type="predicted"/>
<accession>A0A6N2UXH8</accession>
<evidence type="ECO:0000313" key="2">
    <source>
        <dbReference type="EMBL" id="VYT22829.1"/>
    </source>
</evidence>
<dbReference type="RefSeq" id="WP_412109997.1">
    <property type="nucleotide sequence ID" value="NZ_CACRST010000024.1"/>
</dbReference>
<feature type="compositionally biased region" description="Acidic residues" evidence="1">
    <location>
        <begin position="11"/>
        <end position="24"/>
    </location>
</feature>
<name>A0A6N2UXH8_9FIRM</name>
<dbReference type="AlphaFoldDB" id="A0A6N2UXH8"/>
<organism evidence="2">
    <name type="scientific">Blautia glucerasea</name>
    <dbReference type="NCBI Taxonomy" id="536633"/>
    <lineage>
        <taxon>Bacteria</taxon>
        <taxon>Bacillati</taxon>
        <taxon>Bacillota</taxon>
        <taxon>Clostridia</taxon>
        <taxon>Lachnospirales</taxon>
        <taxon>Lachnospiraceae</taxon>
        <taxon>Blautia</taxon>
    </lineage>
</organism>
<protein>
    <submittedName>
        <fullName evidence="2">Uncharacterized protein</fullName>
    </submittedName>
</protein>
<feature type="compositionally biased region" description="Basic and acidic residues" evidence="1">
    <location>
        <begin position="1"/>
        <end position="10"/>
    </location>
</feature>